<name>A0A9D4YCJ5_PEA</name>
<dbReference type="Gramene" id="Psat02G0280500-T1">
    <property type="protein sequence ID" value="KAI5436452.1"/>
    <property type="gene ID" value="KIW84_022805"/>
</dbReference>
<protein>
    <submittedName>
        <fullName evidence="2">Uncharacterized protein</fullName>
    </submittedName>
</protein>
<keyword evidence="3" id="KW-1185">Reference proteome</keyword>
<proteinExistence type="predicted"/>
<dbReference type="PANTHER" id="PTHR31780">
    <property type="entry name" value="STRESS RESPONSE PROTEIN NST1-RELATED"/>
    <property type="match status" value="1"/>
</dbReference>
<feature type="region of interest" description="Disordered" evidence="1">
    <location>
        <begin position="201"/>
        <end position="231"/>
    </location>
</feature>
<gene>
    <name evidence="2" type="ORF">KIW84_022805</name>
</gene>
<organism evidence="2 3">
    <name type="scientific">Pisum sativum</name>
    <name type="common">Garden pea</name>
    <name type="synonym">Lathyrus oleraceus</name>
    <dbReference type="NCBI Taxonomy" id="3888"/>
    <lineage>
        <taxon>Eukaryota</taxon>
        <taxon>Viridiplantae</taxon>
        <taxon>Streptophyta</taxon>
        <taxon>Embryophyta</taxon>
        <taxon>Tracheophyta</taxon>
        <taxon>Spermatophyta</taxon>
        <taxon>Magnoliopsida</taxon>
        <taxon>eudicotyledons</taxon>
        <taxon>Gunneridae</taxon>
        <taxon>Pentapetalae</taxon>
        <taxon>rosids</taxon>
        <taxon>fabids</taxon>
        <taxon>Fabales</taxon>
        <taxon>Fabaceae</taxon>
        <taxon>Papilionoideae</taxon>
        <taxon>50 kb inversion clade</taxon>
        <taxon>NPAAA clade</taxon>
        <taxon>Hologalegina</taxon>
        <taxon>IRL clade</taxon>
        <taxon>Fabeae</taxon>
        <taxon>Lathyrus</taxon>
    </lineage>
</organism>
<reference evidence="2 3" key="1">
    <citation type="journal article" date="2022" name="Nat. Genet.">
        <title>Improved pea reference genome and pan-genome highlight genomic features and evolutionary characteristics.</title>
        <authorList>
            <person name="Yang T."/>
            <person name="Liu R."/>
            <person name="Luo Y."/>
            <person name="Hu S."/>
            <person name="Wang D."/>
            <person name="Wang C."/>
            <person name="Pandey M.K."/>
            <person name="Ge S."/>
            <person name="Xu Q."/>
            <person name="Li N."/>
            <person name="Li G."/>
            <person name="Huang Y."/>
            <person name="Saxena R.K."/>
            <person name="Ji Y."/>
            <person name="Li M."/>
            <person name="Yan X."/>
            <person name="He Y."/>
            <person name="Liu Y."/>
            <person name="Wang X."/>
            <person name="Xiang C."/>
            <person name="Varshney R.K."/>
            <person name="Ding H."/>
            <person name="Gao S."/>
            <person name="Zong X."/>
        </authorList>
    </citation>
    <scope>NUCLEOTIDE SEQUENCE [LARGE SCALE GENOMIC DNA]</scope>
    <source>
        <strain evidence="2 3">cv. Zhongwan 6</strain>
    </source>
</reference>
<accession>A0A9D4YCJ5</accession>
<evidence type="ECO:0000313" key="2">
    <source>
        <dbReference type="EMBL" id="KAI5436452.1"/>
    </source>
</evidence>
<sequence length="373" mass="40425">MISHFLAGPPSHFPFYEMNPMMGGPVFAFAPHDESASTTQSQPQKTTAPTSRPIGSWQQGYSGVESFYGPPTGFTGPFIAPPRGIQGVQGPPHMVVYNHFAPVGQFGQVGLSFMGTTYIPYGKQPDWKHIPTTSAAGTSEGDVNNMNMTSSQRNPASIPSQIQHLAPGSPLLPMASPVAMYDVSPFQHSTEMSVQARWPHISHGPSVDQPLNVKRFTGSRTSTSSDSDRNFSREADVNVNQLPEELGLVKTSNSATSKTLSKGIINKTPSEKTITNATAKVDVQNGNSSKSNNQNKSSSDVTIGKLVFEEKKLGSDVTNADMGENKSLLMPKQEKSLVAPYNTWYPQCDEHMSEVGILPTVNRWDDALDLEHS</sequence>
<evidence type="ECO:0000313" key="3">
    <source>
        <dbReference type="Proteomes" id="UP001058974"/>
    </source>
</evidence>
<feature type="region of interest" description="Disordered" evidence="1">
    <location>
        <begin position="29"/>
        <end position="56"/>
    </location>
</feature>
<dbReference type="InterPro" id="IPR051195">
    <property type="entry name" value="Fungal_stress_NST1"/>
</dbReference>
<dbReference type="EMBL" id="JAMSHJ010000002">
    <property type="protein sequence ID" value="KAI5436452.1"/>
    <property type="molecule type" value="Genomic_DNA"/>
</dbReference>
<comment type="caution">
    <text evidence="2">The sequence shown here is derived from an EMBL/GenBank/DDBJ whole genome shotgun (WGS) entry which is preliminary data.</text>
</comment>
<dbReference type="Proteomes" id="UP001058974">
    <property type="component" value="Chromosome 2"/>
</dbReference>
<feature type="compositionally biased region" description="Polar residues" evidence="1">
    <location>
        <begin position="36"/>
        <end position="50"/>
    </location>
</feature>
<evidence type="ECO:0000256" key="1">
    <source>
        <dbReference type="SAM" id="MobiDB-lite"/>
    </source>
</evidence>
<dbReference type="PANTHER" id="PTHR31780:SF10">
    <property type="entry name" value="LD36051P"/>
    <property type="match status" value="1"/>
</dbReference>
<dbReference type="AlphaFoldDB" id="A0A9D4YCJ5"/>